<comment type="caution">
    <text evidence="10">The sequence shown here is derived from an EMBL/GenBank/DDBJ whole genome shotgun (WGS) entry which is preliminary data.</text>
</comment>
<comment type="cofactor">
    <cofactor evidence="1 7">
        <name>heme</name>
        <dbReference type="ChEBI" id="CHEBI:30413"/>
    </cofactor>
</comment>
<feature type="transmembrane region" description="Helical" evidence="9">
    <location>
        <begin position="981"/>
        <end position="1010"/>
    </location>
</feature>
<dbReference type="PROSITE" id="PS00086">
    <property type="entry name" value="CYTOCHROME_P450"/>
    <property type="match status" value="1"/>
</dbReference>
<protein>
    <submittedName>
        <fullName evidence="10">Cytochrome P450 monooxygenase</fullName>
    </submittedName>
</protein>
<dbReference type="PANTHER" id="PTHR24305:SF166">
    <property type="entry name" value="CYTOCHROME P450 12A4, MITOCHONDRIAL-RELATED"/>
    <property type="match status" value="1"/>
</dbReference>
<reference evidence="10 11" key="1">
    <citation type="submission" date="2020-01" db="EMBL/GenBank/DDBJ databases">
        <title>Identification and distribution of gene clusters putatively required for synthesis of sphingolipid metabolism inhibitors in phylogenetically diverse species of the filamentous fungus Fusarium.</title>
        <authorList>
            <person name="Kim H.-S."/>
            <person name="Busman M."/>
            <person name="Brown D.W."/>
            <person name="Divon H."/>
            <person name="Uhlig S."/>
            <person name="Proctor R.H."/>
        </authorList>
    </citation>
    <scope>NUCLEOTIDE SEQUENCE [LARGE SCALE GENOMIC DNA]</scope>
    <source>
        <strain evidence="10 11">NRRL 20459</strain>
    </source>
</reference>
<dbReference type="SUPFAM" id="SSF48264">
    <property type="entry name" value="Cytochrome P450"/>
    <property type="match status" value="1"/>
</dbReference>
<keyword evidence="4 7" id="KW-0479">Metal-binding</keyword>
<feature type="region of interest" description="Disordered" evidence="8">
    <location>
        <begin position="926"/>
        <end position="955"/>
    </location>
</feature>
<organism evidence="10 11">
    <name type="scientific">Fusarium albosuccineum</name>
    <dbReference type="NCBI Taxonomy" id="1237068"/>
    <lineage>
        <taxon>Eukaryota</taxon>
        <taxon>Fungi</taxon>
        <taxon>Dikarya</taxon>
        <taxon>Ascomycota</taxon>
        <taxon>Pezizomycotina</taxon>
        <taxon>Sordariomycetes</taxon>
        <taxon>Hypocreomycetidae</taxon>
        <taxon>Hypocreales</taxon>
        <taxon>Nectriaceae</taxon>
        <taxon>Fusarium</taxon>
        <taxon>Fusarium decemcellulare species complex</taxon>
    </lineage>
</organism>
<dbReference type="GO" id="GO:0005506">
    <property type="term" value="F:iron ion binding"/>
    <property type="evidence" value="ECO:0007669"/>
    <property type="project" value="InterPro"/>
</dbReference>
<name>A0A8H4LAB0_9HYPO</name>
<evidence type="ECO:0000256" key="7">
    <source>
        <dbReference type="PIRSR" id="PIRSR602401-1"/>
    </source>
</evidence>
<evidence type="ECO:0000256" key="5">
    <source>
        <dbReference type="ARBA" id="ARBA00023004"/>
    </source>
</evidence>
<evidence type="ECO:0000256" key="6">
    <source>
        <dbReference type="ARBA" id="ARBA00023242"/>
    </source>
</evidence>
<dbReference type="InterPro" id="IPR036396">
    <property type="entry name" value="Cyt_P450_sf"/>
</dbReference>
<dbReference type="Pfam" id="PF11951">
    <property type="entry name" value="Fungal_trans_2"/>
    <property type="match status" value="1"/>
</dbReference>
<keyword evidence="9" id="KW-0812">Transmembrane</keyword>
<evidence type="ECO:0000256" key="9">
    <source>
        <dbReference type="SAM" id="Phobius"/>
    </source>
</evidence>
<dbReference type="GO" id="GO:0020037">
    <property type="term" value="F:heme binding"/>
    <property type="evidence" value="ECO:0007669"/>
    <property type="project" value="InterPro"/>
</dbReference>
<feature type="non-terminal residue" evidence="10">
    <location>
        <position position="1"/>
    </location>
</feature>
<keyword evidence="5 7" id="KW-0408">Iron</keyword>
<keyword evidence="10" id="KW-0560">Oxidoreductase</keyword>
<dbReference type="InterPro" id="IPR001128">
    <property type="entry name" value="Cyt_P450"/>
</dbReference>
<evidence type="ECO:0000256" key="3">
    <source>
        <dbReference type="ARBA" id="ARBA00022617"/>
    </source>
</evidence>
<keyword evidence="6" id="KW-0539">Nucleus</keyword>
<dbReference type="GO" id="GO:0004497">
    <property type="term" value="F:monooxygenase activity"/>
    <property type="evidence" value="ECO:0007669"/>
    <property type="project" value="UniProtKB-KW"/>
</dbReference>
<evidence type="ECO:0000313" key="11">
    <source>
        <dbReference type="Proteomes" id="UP000554235"/>
    </source>
</evidence>
<evidence type="ECO:0000256" key="8">
    <source>
        <dbReference type="SAM" id="MobiDB-lite"/>
    </source>
</evidence>
<dbReference type="PRINTS" id="PR00463">
    <property type="entry name" value="EP450I"/>
</dbReference>
<dbReference type="InterPro" id="IPR002401">
    <property type="entry name" value="Cyt_P450_E_grp-I"/>
</dbReference>
<comment type="similarity">
    <text evidence="2">Belongs to the cytochrome P450 family.</text>
</comment>
<dbReference type="InterPro" id="IPR050121">
    <property type="entry name" value="Cytochrome_P450_monoxygenase"/>
</dbReference>
<evidence type="ECO:0000313" key="10">
    <source>
        <dbReference type="EMBL" id="KAF4465156.1"/>
    </source>
</evidence>
<dbReference type="OrthoDB" id="416217at2759"/>
<dbReference type="EMBL" id="JAADYS010001081">
    <property type="protein sequence ID" value="KAF4465156.1"/>
    <property type="molecule type" value="Genomic_DNA"/>
</dbReference>
<gene>
    <name evidence="10" type="ORF">FALBO_7999</name>
</gene>
<keyword evidence="3 7" id="KW-0349">Heme</keyword>
<feature type="compositionally biased region" description="Low complexity" evidence="8">
    <location>
        <begin position="888"/>
        <end position="901"/>
    </location>
</feature>
<accession>A0A8H4LAB0</accession>
<dbReference type="InterPro" id="IPR017972">
    <property type="entry name" value="Cyt_P450_CS"/>
</dbReference>
<dbReference type="PANTHER" id="PTHR24305">
    <property type="entry name" value="CYTOCHROME P450"/>
    <property type="match status" value="1"/>
</dbReference>
<feature type="region of interest" description="Disordered" evidence="8">
    <location>
        <begin position="885"/>
        <end position="904"/>
    </location>
</feature>
<evidence type="ECO:0000256" key="2">
    <source>
        <dbReference type="ARBA" id="ARBA00010617"/>
    </source>
</evidence>
<keyword evidence="10" id="KW-0503">Monooxygenase</keyword>
<dbReference type="Pfam" id="PF00067">
    <property type="entry name" value="p450"/>
    <property type="match status" value="1"/>
</dbReference>
<dbReference type="AlphaFoldDB" id="A0A8H4LAB0"/>
<dbReference type="Proteomes" id="UP000554235">
    <property type="component" value="Unassembled WGS sequence"/>
</dbReference>
<feature type="compositionally biased region" description="Polar residues" evidence="8">
    <location>
        <begin position="940"/>
        <end position="951"/>
    </location>
</feature>
<evidence type="ECO:0000256" key="1">
    <source>
        <dbReference type="ARBA" id="ARBA00001971"/>
    </source>
</evidence>
<dbReference type="Gene3D" id="1.10.630.10">
    <property type="entry name" value="Cytochrome P450"/>
    <property type="match status" value="1"/>
</dbReference>
<keyword evidence="9" id="KW-1133">Transmembrane helix</keyword>
<keyword evidence="9" id="KW-0472">Membrane</keyword>
<proteinExistence type="inferred from homology"/>
<dbReference type="GO" id="GO:0016705">
    <property type="term" value="F:oxidoreductase activity, acting on paired donors, with incorporation or reduction of molecular oxygen"/>
    <property type="evidence" value="ECO:0007669"/>
    <property type="project" value="InterPro"/>
</dbReference>
<feature type="binding site" description="axial binding residue" evidence="7">
    <location>
        <position position="503"/>
    </location>
    <ligand>
        <name>heme</name>
        <dbReference type="ChEBI" id="CHEBI:30413"/>
    </ligand>
    <ligandPart>
        <name>Fe</name>
        <dbReference type="ChEBI" id="CHEBI:18248"/>
    </ligandPart>
</feature>
<evidence type="ECO:0000256" key="4">
    <source>
        <dbReference type="ARBA" id="ARBA00022723"/>
    </source>
</evidence>
<sequence length="1154" mass="129649">MTLYTAIVALLALGAGILFFRLFHTAFISPLARVPCSHFSARFSSLWVSWLRHQNQLNRFLEAAHDKHGPVVRLGPNELSVNCVQDGFKTIYTTRAFEKHHFYNEFRNFILDDMTSAIEPQAHSIQRCRVGNTLSRSFLYTSKHLAAVVEGTVNNDMIPLLRGPVPGEAHMADISSIMRALAMDLWMAYVFGRRMSCRFLQNLSAADRFNDLMLMSRPTQMFYWPSEFPRLHRLLGSVGYSFIPRESVESSDELDAWLLCFLDATDEEIEAVELGVKAPFRHGEAPIMYRQFLFAIAREGLSADRILRKYTTMPTALVRPKSTHPDPSWKKVLRKPRSAQQIAAASEIMDQTLGVIHVFPTVLIFACWHLSRNEDIQKRLTQELRSASDFGVGEDPILPDLKALDQLHILHAVMMETLRLNGPNTGQELRVTPRGKHTRLGNYDIPGGVVVSSSPFCLHRTKEVFSDPDSWRPERWLPEPSPWDGNGEAEQWFWAFSSGARGCVGNMLAQFLIRQVLAAIYVKFTSEEAQKVDLRLIGDYVAEPNLDTVKLRFTSAVRLLLYWLERASQIMALDPNQNPLSFPILHHLSNSPSLLHAIQSIGAAHEQFFNPDNIAIALKERQQALRLLQRELDPHSGSCLVSSFLSVFLLGTFTSWVEGSLDSFGKEHVFGARAIINHLLANQQIYQGPYLTYAIGCYIYWDSCCAFVAEPGELPDTDTPEISEAINKMRSEFHPISAFGIGIFYLIGRVGRYCRSVLAGAERDLLLEAVLEERLLDWESVAGQESGVFIWEAYRKHALIMIYRTCSTSAVSGQLPAPSEKEAIIQAYALRVVQGLLSTPVTSQYLHLHAIPLLTAASELPSDEQNLTSPSQFLVQLPILFKDSAAGSQEPSNSSPSTSPPKMLVPIHRTVDDYDLSLNDDSAQISVSREAQPPNPASPEYSSSPLNTTPVSKPLRKGPYPIGPMAINSLPATYLVPNRPALWLTCLFILWVYIPLLLGRLLFLFPVLVAHKIFHEIAGRTSALELPVLPWFSINKLDDKRPVLKFYRPMSENDTEVSLDALDDVSAGINKSILSDQPHKWKKHPDSPSGRQYDRVLGHAHESEATVRDLDSLRQDVLEQAKVRTIKCYGQILNLANEVYNLLDNPIKLQNAIL</sequence>
<keyword evidence="11" id="KW-1185">Reference proteome</keyword>
<dbReference type="InterPro" id="IPR021858">
    <property type="entry name" value="Fun_TF"/>
</dbReference>